<dbReference type="Proteomes" id="UP001153148">
    <property type="component" value="Unassembled WGS sequence"/>
</dbReference>
<name>A0ABN7NXA1_TIMPD</name>
<dbReference type="EMBL" id="CAJPIN010005950">
    <property type="protein sequence ID" value="CAG2057734.1"/>
    <property type="molecule type" value="Genomic_DNA"/>
</dbReference>
<organism evidence="1 2">
    <name type="scientific">Timema podura</name>
    <name type="common">Walking stick</name>
    <dbReference type="NCBI Taxonomy" id="61482"/>
    <lineage>
        <taxon>Eukaryota</taxon>
        <taxon>Metazoa</taxon>
        <taxon>Ecdysozoa</taxon>
        <taxon>Arthropoda</taxon>
        <taxon>Hexapoda</taxon>
        <taxon>Insecta</taxon>
        <taxon>Pterygota</taxon>
        <taxon>Neoptera</taxon>
        <taxon>Polyneoptera</taxon>
        <taxon>Phasmatodea</taxon>
        <taxon>Timematodea</taxon>
        <taxon>Timematoidea</taxon>
        <taxon>Timematidae</taxon>
        <taxon>Timema</taxon>
    </lineage>
</organism>
<comment type="caution">
    <text evidence="1">The sequence shown here is derived from an EMBL/GenBank/DDBJ whole genome shotgun (WGS) entry which is preliminary data.</text>
</comment>
<protein>
    <submittedName>
        <fullName evidence="1">Uncharacterized protein</fullName>
    </submittedName>
</protein>
<reference evidence="1" key="1">
    <citation type="submission" date="2021-03" db="EMBL/GenBank/DDBJ databases">
        <authorList>
            <person name="Tran Van P."/>
        </authorList>
    </citation>
    <scope>NUCLEOTIDE SEQUENCE</scope>
</reference>
<proteinExistence type="predicted"/>
<keyword evidence="2" id="KW-1185">Reference proteome</keyword>
<sequence>MANAEESAGRSRSDRIPFTPTSFKELQYLFTNGLWNTHLISGRHLASMLGMTYLLPTLQGKYQSTFSKIRGCSEDSTIFLRSGTLYMWAIADKNELEAAQNFLEQAAQNNLDCAQAVLGLCRVATIHTDRTVLLALLFGSSAIVDIDQRNM</sequence>
<gene>
    <name evidence="1" type="ORF">TPAB3V08_LOCUS4711</name>
</gene>
<evidence type="ECO:0000313" key="1">
    <source>
        <dbReference type="EMBL" id="CAG2057734.1"/>
    </source>
</evidence>
<evidence type="ECO:0000313" key="2">
    <source>
        <dbReference type="Proteomes" id="UP001153148"/>
    </source>
</evidence>
<accession>A0ABN7NXA1</accession>